<accession>A0A5E6Y7N4</accession>
<reference evidence="6 7" key="1">
    <citation type="submission" date="2019-09" db="EMBL/GenBank/DDBJ databases">
        <authorList>
            <person name="Chandra G."/>
            <person name="Truman W A."/>
        </authorList>
    </citation>
    <scope>NUCLEOTIDE SEQUENCE [LARGE SCALE GENOMIC DNA]</scope>
    <source>
        <strain evidence="6">PS685</strain>
    </source>
</reference>
<dbReference type="EMBL" id="CABVHO010000001">
    <property type="protein sequence ID" value="VVN49938.1"/>
    <property type="molecule type" value="Genomic_DNA"/>
</dbReference>
<keyword evidence="1" id="KW-0479">Metal-binding</keyword>
<dbReference type="OrthoDB" id="962301at2"/>
<keyword evidence="3" id="KW-0862">Zinc</keyword>
<sequence length="71" mass="7657">MADDVDFADERIEKELASALAARVIYSGESALECECGEEISEGRRLAVPGVKECITCAEQAALKLRGVRRG</sequence>
<evidence type="ECO:0000313" key="6">
    <source>
        <dbReference type="EMBL" id="VVN49938.1"/>
    </source>
</evidence>
<evidence type="ECO:0000256" key="4">
    <source>
        <dbReference type="PROSITE-ProRule" id="PRU00510"/>
    </source>
</evidence>
<evidence type="ECO:0000256" key="3">
    <source>
        <dbReference type="ARBA" id="ARBA00022833"/>
    </source>
</evidence>
<gene>
    <name evidence="6" type="ORF">PS685_00134</name>
</gene>
<feature type="domain" description="Zinc finger DksA/TraR C4-type" evidence="5">
    <location>
        <begin position="35"/>
        <end position="59"/>
    </location>
</feature>
<dbReference type="Proteomes" id="UP000326437">
    <property type="component" value="Unassembled WGS sequence"/>
</dbReference>
<dbReference type="PANTHER" id="PTHR38777">
    <property type="entry name" value="FELS-2 PROPHAGE PROTEIN"/>
    <property type="match status" value="1"/>
</dbReference>
<dbReference type="AlphaFoldDB" id="A0A5E6Y7N4"/>
<comment type="caution">
    <text evidence="4">Lacks conserved residue(s) required for the propagation of feature annotation.</text>
</comment>
<dbReference type="PROSITE" id="PS51128">
    <property type="entry name" value="ZF_DKSA_2"/>
    <property type="match status" value="1"/>
</dbReference>
<evidence type="ECO:0000256" key="2">
    <source>
        <dbReference type="ARBA" id="ARBA00022771"/>
    </source>
</evidence>
<dbReference type="GO" id="GO:0008270">
    <property type="term" value="F:zinc ion binding"/>
    <property type="evidence" value="ECO:0007669"/>
    <property type="project" value="UniProtKB-KW"/>
</dbReference>
<dbReference type="RefSeq" id="WP_150628025.1">
    <property type="nucleotide sequence ID" value="NZ_CABVHO010000001.1"/>
</dbReference>
<dbReference type="InterPro" id="IPR000962">
    <property type="entry name" value="Znf_DskA_TraR"/>
</dbReference>
<organism evidence="6 7">
    <name type="scientific">Pseudomonas fluorescens</name>
    <dbReference type="NCBI Taxonomy" id="294"/>
    <lineage>
        <taxon>Bacteria</taxon>
        <taxon>Pseudomonadati</taxon>
        <taxon>Pseudomonadota</taxon>
        <taxon>Gammaproteobacteria</taxon>
        <taxon>Pseudomonadales</taxon>
        <taxon>Pseudomonadaceae</taxon>
        <taxon>Pseudomonas</taxon>
    </lineage>
</organism>
<evidence type="ECO:0000259" key="5">
    <source>
        <dbReference type="Pfam" id="PF01258"/>
    </source>
</evidence>
<dbReference type="Pfam" id="PF01258">
    <property type="entry name" value="zf-dskA_traR"/>
    <property type="match status" value="1"/>
</dbReference>
<dbReference type="PANTHER" id="PTHR38777:SF1">
    <property type="entry name" value="DNAK SUPPRESSOR PROTEIN"/>
    <property type="match status" value="1"/>
</dbReference>
<name>A0A5E6Y7N4_PSEFL</name>
<evidence type="ECO:0000313" key="7">
    <source>
        <dbReference type="Proteomes" id="UP000326437"/>
    </source>
</evidence>
<evidence type="ECO:0000256" key="1">
    <source>
        <dbReference type="ARBA" id="ARBA00022723"/>
    </source>
</evidence>
<keyword evidence="2" id="KW-0863">Zinc-finger</keyword>
<proteinExistence type="predicted"/>
<dbReference type="GO" id="GO:1900378">
    <property type="term" value="P:positive regulation of secondary metabolite biosynthetic process"/>
    <property type="evidence" value="ECO:0007669"/>
    <property type="project" value="TreeGrafter"/>
</dbReference>
<protein>
    <recommendedName>
        <fullName evidence="5">Zinc finger DksA/TraR C4-type domain-containing protein</fullName>
    </recommendedName>
</protein>